<dbReference type="RefSeq" id="WP_343826815.1">
    <property type="nucleotide sequence ID" value="NZ_BAAACI010000006.1"/>
</dbReference>
<dbReference type="Pfam" id="PF00542">
    <property type="entry name" value="Ribosomal_L12"/>
    <property type="match status" value="1"/>
</dbReference>
<evidence type="ECO:0000259" key="1">
    <source>
        <dbReference type="Pfam" id="PF00542"/>
    </source>
</evidence>
<keyword evidence="3" id="KW-1185">Reference proteome</keyword>
<sequence length="86" mass="9838">MGCVILGIVFSIVSQLQRDIARINASLYRIEKHIGVKNPEVENIDEELRELISQGKKVRAVKRYRIATGLGLKEAKEYVDRLSERL</sequence>
<protein>
    <recommendedName>
        <fullName evidence="1">Large ribosomal subunit protein bL12 C-terminal domain-containing protein</fullName>
    </recommendedName>
</protein>
<dbReference type="Gene3D" id="3.30.1390.10">
    <property type="match status" value="1"/>
</dbReference>
<dbReference type="EMBL" id="BAAACI010000006">
    <property type="protein sequence ID" value="GAA0774876.1"/>
    <property type="molecule type" value="Genomic_DNA"/>
</dbReference>
<name>A0ABN1KSJ2_CLOSU</name>
<comment type="caution">
    <text evidence="2">The sequence shown here is derived from an EMBL/GenBank/DDBJ whole genome shotgun (WGS) entry which is preliminary data.</text>
</comment>
<reference evidence="2 3" key="1">
    <citation type="journal article" date="2019" name="Int. J. Syst. Evol. Microbiol.">
        <title>The Global Catalogue of Microorganisms (GCM) 10K type strain sequencing project: providing services to taxonomists for standard genome sequencing and annotation.</title>
        <authorList>
            <consortium name="The Broad Institute Genomics Platform"/>
            <consortium name="The Broad Institute Genome Sequencing Center for Infectious Disease"/>
            <person name="Wu L."/>
            <person name="Ma J."/>
        </authorList>
    </citation>
    <scope>NUCLEOTIDE SEQUENCE [LARGE SCALE GENOMIC DNA]</scope>
    <source>
        <strain evidence="2 3">JCM 1417</strain>
    </source>
</reference>
<dbReference type="InterPro" id="IPR014719">
    <property type="entry name" value="Ribosomal_bL12_C/ClpS-like"/>
</dbReference>
<proteinExistence type="predicted"/>
<accession>A0ABN1KSJ2</accession>
<gene>
    <name evidence="2" type="ORF">GCM10008908_25490</name>
</gene>
<feature type="domain" description="Large ribosomal subunit protein bL12 C-terminal" evidence="1">
    <location>
        <begin position="55"/>
        <end position="83"/>
    </location>
</feature>
<organism evidence="2 3">
    <name type="scientific">Clostridium subterminale</name>
    <dbReference type="NCBI Taxonomy" id="1550"/>
    <lineage>
        <taxon>Bacteria</taxon>
        <taxon>Bacillati</taxon>
        <taxon>Bacillota</taxon>
        <taxon>Clostridia</taxon>
        <taxon>Eubacteriales</taxon>
        <taxon>Clostridiaceae</taxon>
        <taxon>Clostridium</taxon>
    </lineage>
</organism>
<evidence type="ECO:0000313" key="3">
    <source>
        <dbReference type="Proteomes" id="UP001501047"/>
    </source>
</evidence>
<dbReference type="InterPro" id="IPR013823">
    <property type="entry name" value="Ribosomal_bL12_C"/>
</dbReference>
<evidence type="ECO:0000313" key="2">
    <source>
        <dbReference type="EMBL" id="GAA0774876.1"/>
    </source>
</evidence>
<dbReference type="Proteomes" id="UP001501047">
    <property type="component" value="Unassembled WGS sequence"/>
</dbReference>